<dbReference type="InterPro" id="IPR005252">
    <property type="entry name" value="CoaBC"/>
</dbReference>
<dbReference type="GO" id="GO:0004632">
    <property type="term" value="F:phosphopantothenate--cysteine ligase activity"/>
    <property type="evidence" value="ECO:0007669"/>
    <property type="project" value="UniProtKB-UniRule"/>
</dbReference>
<keyword evidence="2 3" id="KW-0456">Lyase</keyword>
<dbReference type="HAMAP" id="MF_02225">
    <property type="entry name" value="CoaBC"/>
    <property type="match status" value="1"/>
</dbReference>
<feature type="binding site" evidence="3">
    <location>
        <position position="338"/>
    </location>
    <ligand>
        <name>CTP</name>
        <dbReference type="ChEBI" id="CHEBI:37563"/>
    </ligand>
</feature>
<feature type="domain" description="Flavoprotein" evidence="5">
    <location>
        <begin position="6"/>
        <end position="175"/>
    </location>
</feature>
<dbReference type="GO" id="GO:0071513">
    <property type="term" value="C:phosphopantothenoylcysteine decarboxylase complex"/>
    <property type="evidence" value="ECO:0007669"/>
    <property type="project" value="TreeGrafter"/>
</dbReference>
<dbReference type="AlphaFoldDB" id="A0A1I7N4E4"/>
<evidence type="ECO:0000313" key="7">
    <source>
        <dbReference type="EMBL" id="SFV29535.1"/>
    </source>
</evidence>
<keyword evidence="3 4" id="KW-0436">Ligase</keyword>
<evidence type="ECO:0000313" key="8">
    <source>
        <dbReference type="Proteomes" id="UP000199537"/>
    </source>
</evidence>
<dbReference type="GO" id="GO:0010181">
    <property type="term" value="F:FMN binding"/>
    <property type="evidence" value="ECO:0007669"/>
    <property type="project" value="UniProtKB-UniRule"/>
</dbReference>
<dbReference type="Gene3D" id="3.40.50.10300">
    <property type="entry name" value="CoaB-like"/>
    <property type="match status" value="1"/>
</dbReference>
<keyword evidence="8" id="KW-1185">Reference proteome</keyword>
<dbReference type="Pfam" id="PF02441">
    <property type="entry name" value="Flavoprotein"/>
    <property type="match status" value="1"/>
</dbReference>
<dbReference type="Gene3D" id="3.40.50.1950">
    <property type="entry name" value="Flavin prenyltransferase-like"/>
    <property type="match status" value="1"/>
</dbReference>
<sequence length="401" mass="44376">MLEGQTIVLGVTGSIAAYKSAELVRLLVKEGARVKVVMTPEARQFITPLTLSTLSRHPVYTEVATDDEWHNHVMLGREADLLLIAPATAHTLAKMATGLCDNLLLATYLSATCPVMAAPAMDEDMWWHPATRDALNKLQSFGVDVLEVDHGDLASGLQGWGRMLEPQQIVQSILERWIKPTQLLKNKKVLVTAGPTREPIDPVRYISNHSSGKMGFALAKVFAWMGAQVHLIAGPTPVPPPQHPRIRLTRIETAAQLQQACEAIFPEMDITVMAAAVADYRPQQIASQKIKKQDSHLELQLEKTTDILAELGKRKQPHQWLVGFALESRHDASLAREKMQQKNLDMIVLNSLDDAGAGFSGDTNKISIFDRFGHEMHYPLKHKHGVAHDIIQALLSIMHPA</sequence>
<comment type="catalytic activity">
    <reaction evidence="3 4">
        <text>(R)-4'-phosphopantothenate + L-cysteine + CTP = N-[(R)-4-phosphopantothenoyl]-L-cysteine + CMP + diphosphate + H(+)</text>
        <dbReference type="Rhea" id="RHEA:19397"/>
        <dbReference type="ChEBI" id="CHEBI:10986"/>
        <dbReference type="ChEBI" id="CHEBI:15378"/>
        <dbReference type="ChEBI" id="CHEBI:33019"/>
        <dbReference type="ChEBI" id="CHEBI:35235"/>
        <dbReference type="ChEBI" id="CHEBI:37563"/>
        <dbReference type="ChEBI" id="CHEBI:59458"/>
        <dbReference type="ChEBI" id="CHEBI:60377"/>
        <dbReference type="EC" id="6.3.2.5"/>
    </reaction>
</comment>
<evidence type="ECO:0000256" key="4">
    <source>
        <dbReference type="RuleBase" id="RU364078"/>
    </source>
</evidence>
<gene>
    <name evidence="3" type="primary">coaBC</name>
    <name evidence="7" type="ORF">SAMN05660895_0574</name>
</gene>
<comment type="cofactor">
    <cofactor evidence="3">
        <name>FMN</name>
        <dbReference type="ChEBI" id="CHEBI:58210"/>
    </cofactor>
    <text evidence="3">Binds 1 FMN per subunit.</text>
</comment>
<dbReference type="SUPFAM" id="SSF102645">
    <property type="entry name" value="CoaB-like"/>
    <property type="match status" value="1"/>
</dbReference>
<dbReference type="UniPathway" id="UPA00241">
    <property type="reaction ID" value="UER00353"/>
</dbReference>
<feature type="binding site" evidence="3">
    <location>
        <position position="279"/>
    </location>
    <ligand>
        <name>CTP</name>
        <dbReference type="ChEBI" id="CHEBI:37563"/>
    </ligand>
</feature>
<dbReference type="InterPro" id="IPR035929">
    <property type="entry name" value="CoaB-like_sf"/>
</dbReference>
<keyword evidence="3" id="KW-0460">Magnesium</keyword>
<comment type="similarity">
    <text evidence="3 4">In the C-terminal section; belongs to the PPC synthetase family.</text>
</comment>
<keyword evidence="3 4" id="KW-0288">FMN</keyword>
<feature type="region of interest" description="Phosphopantothenoylcysteine decarboxylase" evidence="3">
    <location>
        <begin position="1"/>
        <end position="188"/>
    </location>
</feature>
<keyword evidence="3" id="KW-0511">Multifunctional enzyme</keyword>
<dbReference type="InterPro" id="IPR003382">
    <property type="entry name" value="Flavoprotein"/>
</dbReference>
<evidence type="ECO:0000256" key="2">
    <source>
        <dbReference type="ARBA" id="ARBA00023239"/>
    </source>
</evidence>
<dbReference type="GO" id="GO:0015941">
    <property type="term" value="P:pantothenate catabolic process"/>
    <property type="evidence" value="ECO:0007669"/>
    <property type="project" value="InterPro"/>
</dbReference>
<comment type="function">
    <text evidence="4">Catalyzes two steps in the biosynthesis of coenzyme A. In the first step cysteine is conjugated to 4'-phosphopantothenate to form 4-phosphopantothenoylcysteine, in the latter compound is decarboxylated to form 4'-phosphopantotheine.</text>
</comment>
<feature type="binding site" evidence="3">
    <location>
        <position position="342"/>
    </location>
    <ligand>
        <name>CTP</name>
        <dbReference type="ChEBI" id="CHEBI:37563"/>
    </ligand>
</feature>
<protein>
    <recommendedName>
        <fullName evidence="3">Coenzyme A biosynthesis bifunctional protein CoaBC</fullName>
    </recommendedName>
    <alternativeName>
        <fullName evidence="3">DNA/pantothenate metabolism flavoprotein</fullName>
    </alternativeName>
    <alternativeName>
        <fullName evidence="3">Phosphopantothenoylcysteine synthetase/decarboxylase</fullName>
        <shortName evidence="3">PPCS-PPCDC</shortName>
    </alternativeName>
    <domain>
        <recommendedName>
            <fullName evidence="3">Phosphopantothenoylcysteine decarboxylase</fullName>
            <shortName evidence="3">PPC decarboxylase</shortName>
            <shortName evidence="3">PPC-DC</shortName>
            <ecNumber evidence="3">4.1.1.36</ecNumber>
        </recommendedName>
        <alternativeName>
            <fullName evidence="3">CoaC</fullName>
        </alternativeName>
    </domain>
    <domain>
        <recommendedName>
            <fullName evidence="3">Phosphopantothenate--cysteine ligase</fullName>
            <ecNumber evidence="3">6.3.2.5</ecNumber>
        </recommendedName>
        <alternativeName>
            <fullName evidence="3">CoaB</fullName>
        </alternativeName>
        <alternativeName>
            <fullName evidence="3">Phosphopantothenoylcysteine synthetase</fullName>
            <shortName evidence="3">PPC synthetase</shortName>
            <shortName evidence="3">PPC-S</shortName>
        </alternativeName>
    </domain>
</protein>
<comment type="caution">
    <text evidence="3">Lacks conserved residue(s) required for the propagation of feature annotation.</text>
</comment>
<evidence type="ECO:0000256" key="1">
    <source>
        <dbReference type="ARBA" id="ARBA00022793"/>
    </source>
</evidence>
<dbReference type="InterPro" id="IPR036551">
    <property type="entry name" value="Flavin_trans-like"/>
</dbReference>
<accession>A0A1I7N4E4</accession>
<dbReference type="InterPro" id="IPR007085">
    <property type="entry name" value="DNA/pantothenate-metab_flavo_C"/>
</dbReference>
<evidence type="ECO:0000259" key="5">
    <source>
        <dbReference type="Pfam" id="PF02441"/>
    </source>
</evidence>
<dbReference type="EMBL" id="FPCJ01000001">
    <property type="protein sequence ID" value="SFV29535.1"/>
    <property type="molecule type" value="Genomic_DNA"/>
</dbReference>
<dbReference type="STRING" id="1393122.SAMN05660895_0574"/>
<dbReference type="Proteomes" id="UP000199537">
    <property type="component" value="Unassembled WGS sequence"/>
</dbReference>
<feature type="domain" description="DNA/pantothenate metabolism flavoprotein C-terminal" evidence="6">
    <location>
        <begin position="184"/>
        <end position="395"/>
    </location>
</feature>
<dbReference type="SUPFAM" id="SSF52507">
    <property type="entry name" value="Homo-oligomeric flavin-containing Cys decarboxylases, HFCD"/>
    <property type="match status" value="1"/>
</dbReference>
<evidence type="ECO:0000256" key="3">
    <source>
        <dbReference type="HAMAP-Rule" id="MF_02225"/>
    </source>
</evidence>
<comment type="function">
    <text evidence="3">Catalyzes two sequential steps in the biosynthesis of coenzyme A. In the first step cysteine is conjugated to 4'-phosphopantothenate to form 4-phosphopantothenoylcysteine. In the second step the latter compound is decarboxylated to form 4'-phosphopantotheine.</text>
</comment>
<dbReference type="Pfam" id="PF04127">
    <property type="entry name" value="DFP"/>
    <property type="match status" value="1"/>
</dbReference>
<keyword evidence="3 4" id="KW-0285">Flavoprotein</keyword>
<dbReference type="OrthoDB" id="9802554at2"/>
<dbReference type="RefSeq" id="WP_092457437.1">
    <property type="nucleotide sequence ID" value="NZ_FPCJ01000001.1"/>
</dbReference>
<keyword evidence="3" id="KW-0479">Metal-binding</keyword>
<dbReference type="EC" id="4.1.1.36" evidence="3"/>
<feature type="binding site" evidence="3">
    <location>
        <position position="289"/>
    </location>
    <ligand>
        <name>CTP</name>
        <dbReference type="ChEBI" id="CHEBI:37563"/>
    </ligand>
</feature>
<evidence type="ECO:0000259" key="6">
    <source>
        <dbReference type="Pfam" id="PF04127"/>
    </source>
</evidence>
<dbReference type="EC" id="6.3.2.5" evidence="3"/>
<reference evidence="8" key="1">
    <citation type="submission" date="2016-10" db="EMBL/GenBank/DDBJ databases">
        <authorList>
            <person name="Varghese N."/>
            <person name="Submissions S."/>
        </authorList>
    </citation>
    <scope>NUCLEOTIDE SEQUENCE [LARGE SCALE GENOMIC DNA]</scope>
    <source>
        <strain evidence="8">DSM 14807</strain>
    </source>
</reference>
<comment type="cofactor">
    <cofactor evidence="3">
        <name>Mg(2+)</name>
        <dbReference type="ChEBI" id="CHEBI:18420"/>
    </cofactor>
</comment>
<dbReference type="GO" id="GO:0004633">
    <property type="term" value="F:phosphopantothenoylcysteine decarboxylase activity"/>
    <property type="evidence" value="ECO:0007669"/>
    <property type="project" value="UniProtKB-UniRule"/>
</dbReference>
<feature type="binding site" evidence="3">
    <location>
        <position position="324"/>
    </location>
    <ligand>
        <name>CTP</name>
        <dbReference type="ChEBI" id="CHEBI:37563"/>
    </ligand>
</feature>
<comment type="pathway">
    <text evidence="3 4">Cofactor biosynthesis; coenzyme A biosynthesis; CoA from (R)-pantothenate: step 3/5.</text>
</comment>
<name>A0A1I7N4E4_9BACT</name>
<dbReference type="PANTHER" id="PTHR14359">
    <property type="entry name" value="HOMO-OLIGOMERIC FLAVIN CONTAINING CYS DECARBOXYLASE FAMILY"/>
    <property type="match status" value="1"/>
</dbReference>
<dbReference type="NCBIfam" id="TIGR00521">
    <property type="entry name" value="coaBC_dfp"/>
    <property type="match status" value="1"/>
</dbReference>
<keyword evidence="1 3" id="KW-0210">Decarboxylase</keyword>
<proteinExistence type="inferred from homology"/>
<dbReference type="GO" id="GO:0046872">
    <property type="term" value="F:metal ion binding"/>
    <property type="evidence" value="ECO:0007669"/>
    <property type="project" value="UniProtKB-KW"/>
</dbReference>
<organism evidence="7 8">
    <name type="scientific">Thermoflavifilum thermophilum</name>
    <dbReference type="NCBI Taxonomy" id="1393122"/>
    <lineage>
        <taxon>Bacteria</taxon>
        <taxon>Pseudomonadati</taxon>
        <taxon>Bacteroidota</taxon>
        <taxon>Chitinophagia</taxon>
        <taxon>Chitinophagales</taxon>
        <taxon>Chitinophagaceae</taxon>
        <taxon>Thermoflavifilum</taxon>
    </lineage>
</organism>
<comment type="pathway">
    <text evidence="3 4">Cofactor biosynthesis; coenzyme A biosynthesis; CoA from (R)-pantothenate: step 2/5.</text>
</comment>
<dbReference type="GO" id="GO:0015937">
    <property type="term" value="P:coenzyme A biosynthetic process"/>
    <property type="evidence" value="ECO:0007669"/>
    <property type="project" value="UniProtKB-UniRule"/>
</dbReference>
<comment type="catalytic activity">
    <reaction evidence="3 4">
        <text>N-[(R)-4-phosphopantothenoyl]-L-cysteine + H(+) = (R)-4'-phosphopantetheine + CO2</text>
        <dbReference type="Rhea" id="RHEA:16793"/>
        <dbReference type="ChEBI" id="CHEBI:15378"/>
        <dbReference type="ChEBI" id="CHEBI:16526"/>
        <dbReference type="ChEBI" id="CHEBI:59458"/>
        <dbReference type="ChEBI" id="CHEBI:61723"/>
        <dbReference type="EC" id="4.1.1.36"/>
    </reaction>
</comment>
<feature type="region of interest" description="Phosphopantothenate--cysteine ligase" evidence="3">
    <location>
        <begin position="189"/>
        <end position="401"/>
    </location>
</feature>
<comment type="similarity">
    <text evidence="3 4">In the N-terminal section; belongs to the HFCD (homo-oligomeric flavin containing Cys decarboxylase) superfamily.</text>
</comment>
<dbReference type="PANTHER" id="PTHR14359:SF6">
    <property type="entry name" value="PHOSPHOPANTOTHENOYLCYSTEINE DECARBOXYLASE"/>
    <property type="match status" value="1"/>
</dbReference>